<feature type="chain" id="PRO_5046464199" description="Secreted protein" evidence="1">
    <location>
        <begin position="19"/>
        <end position="158"/>
    </location>
</feature>
<evidence type="ECO:0000256" key="1">
    <source>
        <dbReference type="SAM" id="SignalP"/>
    </source>
</evidence>
<keyword evidence="1" id="KW-0732">Signal</keyword>
<sequence>MRLVASICFLLFHTSAFAWSGFHVCTARERVSIFAVAAASCSLVLSPFLAASQPSSTHACLPRYSPLPHTVALAVSRGDDEWPLPPLARAQSHYLRNQHPFRRATQAASHATTIPALPFRRGRARSSARCGDCSCEGGAGGSRQLFTSFGVACVVTVG</sequence>
<keyword evidence="3" id="KW-1185">Reference proteome</keyword>
<organism evidence="2 3">
    <name type="scientific">Phyllosticta citriasiana</name>
    <dbReference type="NCBI Taxonomy" id="595635"/>
    <lineage>
        <taxon>Eukaryota</taxon>
        <taxon>Fungi</taxon>
        <taxon>Dikarya</taxon>
        <taxon>Ascomycota</taxon>
        <taxon>Pezizomycotina</taxon>
        <taxon>Dothideomycetes</taxon>
        <taxon>Dothideomycetes incertae sedis</taxon>
        <taxon>Botryosphaeriales</taxon>
        <taxon>Phyllostictaceae</taxon>
        <taxon>Phyllosticta</taxon>
    </lineage>
</organism>
<accession>A0ABR1KXE9</accession>
<evidence type="ECO:0000313" key="3">
    <source>
        <dbReference type="Proteomes" id="UP001363622"/>
    </source>
</evidence>
<comment type="caution">
    <text evidence="2">The sequence shown here is derived from an EMBL/GenBank/DDBJ whole genome shotgun (WGS) entry which is preliminary data.</text>
</comment>
<dbReference type="EMBL" id="JBBPHU010000002">
    <property type="protein sequence ID" value="KAK7522324.1"/>
    <property type="molecule type" value="Genomic_DNA"/>
</dbReference>
<feature type="signal peptide" evidence="1">
    <location>
        <begin position="1"/>
        <end position="18"/>
    </location>
</feature>
<dbReference type="Proteomes" id="UP001363622">
    <property type="component" value="Unassembled WGS sequence"/>
</dbReference>
<name>A0ABR1KXE9_9PEZI</name>
<protein>
    <recommendedName>
        <fullName evidence="4">Secreted protein</fullName>
    </recommendedName>
</protein>
<evidence type="ECO:0008006" key="4">
    <source>
        <dbReference type="Google" id="ProtNLM"/>
    </source>
</evidence>
<evidence type="ECO:0000313" key="2">
    <source>
        <dbReference type="EMBL" id="KAK7522324.1"/>
    </source>
</evidence>
<proteinExistence type="predicted"/>
<gene>
    <name evidence="2" type="ORF">IWZ03DRAFT_370925</name>
</gene>
<reference evidence="2 3" key="1">
    <citation type="submission" date="2024-04" db="EMBL/GenBank/DDBJ databases">
        <title>Phyllosticta paracitricarpa is synonymous to the EU quarantine fungus P. citricarpa based on phylogenomic analyses.</title>
        <authorList>
            <consortium name="Lawrence Berkeley National Laboratory"/>
            <person name="Van Ingen-Buijs V.A."/>
            <person name="Van Westerhoven A.C."/>
            <person name="Haridas S."/>
            <person name="Skiadas P."/>
            <person name="Martin F."/>
            <person name="Groenewald J.Z."/>
            <person name="Crous P.W."/>
            <person name="Seidl M.F."/>
        </authorList>
    </citation>
    <scope>NUCLEOTIDE SEQUENCE [LARGE SCALE GENOMIC DNA]</scope>
    <source>
        <strain evidence="2 3">CBS 123371</strain>
    </source>
</reference>